<reference evidence="3 4" key="1">
    <citation type="submission" date="2017-10" db="EMBL/GenBank/DDBJ databases">
        <title>Comparative genomics in systemic dimorphic fungi from Ajellomycetaceae.</title>
        <authorList>
            <person name="Munoz J.F."/>
            <person name="Mcewen J.G."/>
            <person name="Clay O.K."/>
            <person name="Cuomo C.A."/>
        </authorList>
    </citation>
    <scope>NUCLEOTIDE SEQUENCE [LARGE SCALE GENOMIC DNA]</scope>
    <source>
        <strain evidence="3 4">UAMH7299</strain>
    </source>
</reference>
<accession>A0A2B7X8P1</accession>
<feature type="compositionally biased region" description="Pro residues" evidence="1">
    <location>
        <begin position="438"/>
        <end position="447"/>
    </location>
</feature>
<dbReference type="STRING" id="1447883.A0A2B7X8P1"/>
<feature type="region of interest" description="Disordered" evidence="1">
    <location>
        <begin position="585"/>
        <end position="616"/>
    </location>
</feature>
<dbReference type="GO" id="GO:0005634">
    <property type="term" value="C:nucleus"/>
    <property type="evidence" value="ECO:0007669"/>
    <property type="project" value="TreeGrafter"/>
</dbReference>
<dbReference type="PANTHER" id="PTHR28535">
    <property type="entry name" value="ZINC FINGER GRF-TYPE CONTAINING 1"/>
    <property type="match status" value="1"/>
</dbReference>
<feature type="domain" description="5'-3' DNA helicase ZGRF1-like N-terminal" evidence="2">
    <location>
        <begin position="21"/>
        <end position="101"/>
    </location>
</feature>
<feature type="compositionally biased region" description="Basic residues" evidence="1">
    <location>
        <begin position="407"/>
        <end position="419"/>
    </location>
</feature>
<comment type="caution">
    <text evidence="3">The sequence shown here is derived from an EMBL/GenBank/DDBJ whole genome shotgun (WGS) entry which is preliminary data.</text>
</comment>
<feature type="region of interest" description="Disordered" evidence="1">
    <location>
        <begin position="101"/>
        <end position="142"/>
    </location>
</feature>
<feature type="region of interest" description="Disordered" evidence="1">
    <location>
        <begin position="511"/>
        <end position="532"/>
    </location>
</feature>
<evidence type="ECO:0000313" key="3">
    <source>
        <dbReference type="EMBL" id="PGH05259.1"/>
    </source>
</evidence>
<evidence type="ECO:0000259" key="2">
    <source>
        <dbReference type="Pfam" id="PF10382"/>
    </source>
</evidence>
<feature type="region of interest" description="Disordered" evidence="1">
    <location>
        <begin position="158"/>
        <end position="266"/>
    </location>
</feature>
<feature type="compositionally biased region" description="Polar residues" evidence="1">
    <location>
        <begin position="310"/>
        <end position="327"/>
    </location>
</feature>
<feature type="region of interest" description="Disordered" evidence="1">
    <location>
        <begin position="405"/>
        <end position="459"/>
    </location>
</feature>
<proteinExistence type="predicted"/>
<feature type="compositionally biased region" description="Low complexity" evidence="1">
    <location>
        <begin position="218"/>
        <end position="232"/>
    </location>
</feature>
<dbReference type="InterPro" id="IPR018838">
    <property type="entry name" value="ZGRF1-like_N"/>
</dbReference>
<evidence type="ECO:0000256" key="1">
    <source>
        <dbReference type="SAM" id="MobiDB-lite"/>
    </source>
</evidence>
<dbReference type="OrthoDB" id="6513042at2759"/>
<dbReference type="GO" id="GO:0006302">
    <property type="term" value="P:double-strand break repair"/>
    <property type="evidence" value="ECO:0007669"/>
    <property type="project" value="TreeGrafter"/>
</dbReference>
<dbReference type="InterPro" id="IPR052800">
    <property type="entry name" value="DNA_Repair_Helicase_ZGRF1"/>
</dbReference>
<dbReference type="GO" id="GO:0035861">
    <property type="term" value="C:site of double-strand break"/>
    <property type="evidence" value="ECO:0007669"/>
    <property type="project" value="TreeGrafter"/>
</dbReference>
<dbReference type="PANTHER" id="PTHR28535:SF1">
    <property type="entry name" value="PROTEIN ZGRF1"/>
    <property type="match status" value="1"/>
</dbReference>
<feature type="region of interest" description="Disordered" evidence="1">
    <location>
        <begin position="307"/>
        <end position="376"/>
    </location>
</feature>
<sequence length="616" mass="67612">MSASSIPRTNPVASSQTTAPVTKFRCLFTHDLRRKAKRWQDGFLRFHSFNRRIMVYDVTGIFVGDLHWRESGALQDGDELELERGVLVQVGECVERSETDLTELLEKKTRQSTTGSSPARPFSPMSRSSAPSTAGESYTPHPRLKSLNELLGIKKNAIGRAGLPTKSPYEERHRVTSNTPPPAASERAPKRQKLNSPAAITHEVQSRDGNPEPVFHKPSIPITSSSRISTVSQAERRSHRLPPSSPPRRTAPTPTSQRGTPHDASKIRISTLSTSIPDSSSSETTFNTLRIAVEKPRKKLMYRDLLPQKNIAQKPSNLRQDSSTVTKTKAREISPSKPDSPPGLRSRRPSSSSPKKKHPRLNVLTPGDPNTSLSFVPSSSMLQALEESLPPPSSQKTKSINDFFQRSRQKSPARAHARVKANDDTVQQPEPQIDSPAAPSPLSPPPKKQAVQQRTLTRSRSEIAPVAQNTLLDDHDHHHHPMITPAIPPIPEHQAPTNLPLQTPTTTTVVSNATATKPPPPKPLQKSLSDTSTLRVKTSSGTNMQQMVFATSRDSFISAAAAAATSSPIDADEEEQGPWTTEALDLFDWWPAGRPKPKPKPKPRENEEGEGVVGMV</sequence>
<organism evidence="3 4">
    <name type="scientific">Polytolypa hystricis (strain UAMH7299)</name>
    <dbReference type="NCBI Taxonomy" id="1447883"/>
    <lineage>
        <taxon>Eukaryota</taxon>
        <taxon>Fungi</taxon>
        <taxon>Dikarya</taxon>
        <taxon>Ascomycota</taxon>
        <taxon>Pezizomycotina</taxon>
        <taxon>Eurotiomycetes</taxon>
        <taxon>Eurotiomycetidae</taxon>
        <taxon>Onygenales</taxon>
        <taxon>Onygenales incertae sedis</taxon>
        <taxon>Polytolypa</taxon>
    </lineage>
</organism>
<dbReference type="Proteomes" id="UP000224634">
    <property type="component" value="Unassembled WGS sequence"/>
</dbReference>
<name>A0A2B7X8P1_POLH7</name>
<feature type="compositionally biased region" description="Polar residues" evidence="1">
    <location>
        <begin position="125"/>
        <end position="136"/>
    </location>
</feature>
<keyword evidence="4" id="KW-1185">Reference proteome</keyword>
<gene>
    <name evidence="3" type="ORF">AJ80_08367</name>
</gene>
<evidence type="ECO:0000313" key="4">
    <source>
        <dbReference type="Proteomes" id="UP000224634"/>
    </source>
</evidence>
<dbReference type="EMBL" id="PDNA01000189">
    <property type="protein sequence ID" value="PGH05259.1"/>
    <property type="molecule type" value="Genomic_DNA"/>
</dbReference>
<dbReference type="AlphaFoldDB" id="A0A2B7X8P1"/>
<feature type="compositionally biased region" description="Low complexity" evidence="1">
    <location>
        <begin position="247"/>
        <end position="258"/>
    </location>
</feature>
<protein>
    <recommendedName>
        <fullName evidence="2">5'-3' DNA helicase ZGRF1-like N-terminal domain-containing protein</fullName>
    </recommendedName>
</protein>
<dbReference type="Pfam" id="PF10382">
    <property type="entry name" value="ZGRF1-like_N"/>
    <property type="match status" value="1"/>
</dbReference>